<protein>
    <submittedName>
        <fullName evidence="2">Uncharacterized protein</fullName>
    </submittedName>
</protein>
<dbReference type="RefSeq" id="XP_031876643.1">
    <property type="nucleotide sequence ID" value="XM_032026938.1"/>
</dbReference>
<dbReference type="InParanoid" id="A0A7J6IJI7"/>
<evidence type="ECO:0000256" key="1">
    <source>
        <dbReference type="SAM" id="Phobius"/>
    </source>
</evidence>
<keyword evidence="3" id="KW-1185">Reference proteome</keyword>
<dbReference type="GeneID" id="43611070"/>
<keyword evidence="1" id="KW-0472">Membrane</keyword>
<dbReference type="EMBL" id="ANPB02000009">
    <property type="protein sequence ID" value="KAF4476756.1"/>
    <property type="molecule type" value="Genomic_DNA"/>
</dbReference>
<accession>A0A7J6IJI7</accession>
<name>A0A7J6IJI7_COLFN</name>
<evidence type="ECO:0000313" key="2">
    <source>
        <dbReference type="EMBL" id="KAF4476756.1"/>
    </source>
</evidence>
<keyword evidence="1" id="KW-0812">Transmembrane</keyword>
<reference evidence="2 3" key="2">
    <citation type="submission" date="2020-04" db="EMBL/GenBank/DDBJ databases">
        <title>Genome sequencing and assembly of multiple isolates from the Colletotrichum gloeosporioides species complex.</title>
        <authorList>
            <person name="Gan P."/>
            <person name="Shirasu K."/>
        </authorList>
    </citation>
    <scope>NUCLEOTIDE SEQUENCE [LARGE SCALE GENOMIC DNA]</scope>
    <source>
        <strain evidence="2 3">Nara gc5</strain>
    </source>
</reference>
<dbReference type="AlphaFoldDB" id="A0A7J6IJI7"/>
<dbReference type="OrthoDB" id="10595823at2759"/>
<evidence type="ECO:0000313" key="3">
    <source>
        <dbReference type="Proteomes" id="UP000011096"/>
    </source>
</evidence>
<sequence length="111" mass="11599">MQLCLESSIIIVLAVNISIVLLRPPSPWLSASSSLTVAFGIAIAVFGIAIAVFGIVLVVFSAQMVLGSIRAQAPSARPLTLPTMTRNRLTGHAFHNFDLAVCAAFSATGAF</sequence>
<comment type="caution">
    <text evidence="2">The sequence shown here is derived from an EMBL/GenBank/DDBJ whole genome shotgun (WGS) entry which is preliminary data.</text>
</comment>
<reference evidence="2 3" key="1">
    <citation type="submission" date="2012-08" db="EMBL/GenBank/DDBJ databases">
        <authorList>
            <person name="Gan P.H.P."/>
            <person name="Ikeda K."/>
            <person name="Irieda H."/>
            <person name="Narusaka M."/>
            <person name="O'Connell R.J."/>
            <person name="Narusaka Y."/>
            <person name="Takano Y."/>
            <person name="Kubo Y."/>
            <person name="Shirasu K."/>
        </authorList>
    </citation>
    <scope>NUCLEOTIDE SEQUENCE [LARGE SCALE GENOMIC DNA]</scope>
    <source>
        <strain evidence="2 3">Nara gc5</strain>
    </source>
</reference>
<feature type="transmembrane region" description="Helical" evidence="1">
    <location>
        <begin position="7"/>
        <end position="25"/>
    </location>
</feature>
<dbReference type="Proteomes" id="UP000011096">
    <property type="component" value="Unassembled WGS sequence"/>
</dbReference>
<keyword evidence="1" id="KW-1133">Transmembrane helix</keyword>
<feature type="transmembrane region" description="Helical" evidence="1">
    <location>
        <begin position="37"/>
        <end position="60"/>
    </location>
</feature>
<gene>
    <name evidence="2" type="ORF">CGGC5_v015026</name>
</gene>
<organism evidence="2 3">
    <name type="scientific">Colletotrichum fructicola (strain Nara gc5)</name>
    <name type="common">Anthracnose fungus</name>
    <name type="synonym">Colletotrichum gloeosporioides (strain Nara gc5)</name>
    <dbReference type="NCBI Taxonomy" id="1213859"/>
    <lineage>
        <taxon>Eukaryota</taxon>
        <taxon>Fungi</taxon>
        <taxon>Dikarya</taxon>
        <taxon>Ascomycota</taxon>
        <taxon>Pezizomycotina</taxon>
        <taxon>Sordariomycetes</taxon>
        <taxon>Hypocreomycetidae</taxon>
        <taxon>Glomerellales</taxon>
        <taxon>Glomerellaceae</taxon>
        <taxon>Colletotrichum</taxon>
        <taxon>Colletotrichum gloeosporioides species complex</taxon>
    </lineage>
</organism>
<proteinExistence type="predicted"/>